<reference evidence="1" key="1">
    <citation type="submission" date="2020-05" db="EMBL/GenBank/DDBJ databases">
        <title>Large-scale comparative analyses of tick genomes elucidate their genetic diversity and vector capacities.</title>
        <authorList>
            <person name="Jia N."/>
            <person name="Wang J."/>
            <person name="Shi W."/>
            <person name="Du L."/>
            <person name="Sun Y."/>
            <person name="Zhan W."/>
            <person name="Jiang J."/>
            <person name="Wang Q."/>
            <person name="Zhang B."/>
            <person name="Ji P."/>
            <person name="Sakyi L.B."/>
            <person name="Cui X."/>
            <person name="Yuan T."/>
            <person name="Jiang B."/>
            <person name="Yang W."/>
            <person name="Lam T.T.-Y."/>
            <person name="Chang Q."/>
            <person name="Ding S."/>
            <person name="Wang X."/>
            <person name="Zhu J."/>
            <person name="Ruan X."/>
            <person name="Zhao L."/>
            <person name="Wei J."/>
            <person name="Que T."/>
            <person name="Du C."/>
            <person name="Cheng J."/>
            <person name="Dai P."/>
            <person name="Han X."/>
            <person name="Huang E."/>
            <person name="Gao Y."/>
            <person name="Liu J."/>
            <person name="Shao H."/>
            <person name="Ye R."/>
            <person name="Li L."/>
            <person name="Wei W."/>
            <person name="Wang X."/>
            <person name="Wang C."/>
            <person name="Yang T."/>
            <person name="Huo Q."/>
            <person name="Li W."/>
            <person name="Guo W."/>
            <person name="Chen H."/>
            <person name="Zhou L."/>
            <person name="Ni X."/>
            <person name="Tian J."/>
            <person name="Zhou Y."/>
            <person name="Sheng Y."/>
            <person name="Liu T."/>
            <person name="Pan Y."/>
            <person name="Xia L."/>
            <person name="Li J."/>
            <person name="Zhao F."/>
            <person name="Cao W."/>
        </authorList>
    </citation>
    <scope>NUCLEOTIDE SEQUENCE</scope>
    <source>
        <strain evidence="1">Dsil-2018</strain>
    </source>
</reference>
<evidence type="ECO:0000313" key="2">
    <source>
        <dbReference type="Proteomes" id="UP000821865"/>
    </source>
</evidence>
<organism evidence="1 2">
    <name type="scientific">Dermacentor silvarum</name>
    <name type="common">Tick</name>
    <dbReference type="NCBI Taxonomy" id="543639"/>
    <lineage>
        <taxon>Eukaryota</taxon>
        <taxon>Metazoa</taxon>
        <taxon>Ecdysozoa</taxon>
        <taxon>Arthropoda</taxon>
        <taxon>Chelicerata</taxon>
        <taxon>Arachnida</taxon>
        <taxon>Acari</taxon>
        <taxon>Parasitiformes</taxon>
        <taxon>Ixodida</taxon>
        <taxon>Ixodoidea</taxon>
        <taxon>Ixodidae</taxon>
        <taxon>Rhipicephalinae</taxon>
        <taxon>Dermacentor</taxon>
    </lineage>
</organism>
<dbReference type="Proteomes" id="UP000821865">
    <property type="component" value="Chromosome 1"/>
</dbReference>
<evidence type="ECO:0000313" key="1">
    <source>
        <dbReference type="EMBL" id="KAH7978226.1"/>
    </source>
</evidence>
<gene>
    <name evidence="1" type="ORF">HPB49_004869</name>
</gene>
<comment type="caution">
    <text evidence="1">The sequence shown here is derived from an EMBL/GenBank/DDBJ whole genome shotgun (WGS) entry which is preliminary data.</text>
</comment>
<name>A0ACB8DV47_DERSI</name>
<dbReference type="EMBL" id="CM023470">
    <property type="protein sequence ID" value="KAH7978226.1"/>
    <property type="molecule type" value="Genomic_DNA"/>
</dbReference>
<accession>A0ACB8DV47</accession>
<keyword evidence="2" id="KW-1185">Reference proteome</keyword>
<proteinExistence type="predicted"/>
<protein>
    <submittedName>
        <fullName evidence="1">Uncharacterized protein</fullName>
    </submittedName>
</protein>
<sequence>MAPPTTQIFQPSGMSRRSHRRRHRRLDFIQRRDRLGAHSSPNPSSGKQLAPLSRLPKGCCRSRHIFHRKCVSMTPSLVALSDQQQQRLAFSYALLQTEAMQALRVSSVLASPTYRGSSGPNISSATATACINERFTLIAGLPPLETSTLKETYVGMKKNEYHVPSSVSSPARNLIRRMLQGEPEKRPNIEAICRTSS</sequence>